<dbReference type="Proteomes" id="UP000075680">
    <property type="component" value="Unassembled WGS sequence"/>
</dbReference>
<dbReference type="GO" id="GO:0051213">
    <property type="term" value="F:dioxygenase activity"/>
    <property type="evidence" value="ECO:0007669"/>
    <property type="project" value="UniProtKB-KW"/>
</dbReference>
<dbReference type="AlphaFoldDB" id="A0A150HLW7"/>
<dbReference type="CDD" id="cd08343">
    <property type="entry name" value="ED_TypeI_classII_C"/>
    <property type="match status" value="1"/>
</dbReference>
<dbReference type="InterPro" id="IPR029068">
    <property type="entry name" value="Glyas_Bleomycin-R_OHBP_Dase"/>
</dbReference>
<dbReference type="Gene3D" id="3.10.180.10">
    <property type="entry name" value="2,3-Dihydroxybiphenyl 1,2-Dioxygenase, domain 1"/>
    <property type="match status" value="1"/>
</dbReference>
<sequence length="310" mass="35018">MITGIEILKFGVEDRAASNKFLADFGLKNTTSDIEGTDLYQTQNGSKIYLFDCDDARLPQAIESGSTLREVTWGLDNSAQDLADLADHLKDVDGYQSTADMVQCIDPNGMTIRFQKSFVQELPQLKTEGINQYGSINRVNAASPVYEKGQPVAIGHVVFFTPDLEKTEQFYIEKLGFFLSDAYRNRGAFLRCRGKGYHHDLFLLSIPNKPAGLNHVAFVVRDIHEVIGGGLNMNRSEWSTFIGPGRHPISSAYFWYVNSPLGGAFEYYTNDDYLTEEWQPRVEEHRLELFTEWAIEGGLDDHTRRQVKPA</sequence>
<evidence type="ECO:0000259" key="1">
    <source>
        <dbReference type="PROSITE" id="PS51819"/>
    </source>
</evidence>
<reference evidence="2 3" key="1">
    <citation type="journal article" date="2016" name="Sci. Rep.">
        <title>Genomic and phenotypic characterization of the species Acinetobacter venetianus.</title>
        <authorList>
            <person name="Fondi M."/>
            <person name="Maida I."/>
            <person name="Perrin E."/>
            <person name="Orlandini V."/>
            <person name="La Torre L."/>
            <person name="Bosi E."/>
            <person name="Negroni A."/>
            <person name="Zanaroli G."/>
            <person name="Fava F."/>
            <person name="Decorosi F."/>
            <person name="Giovannetti L."/>
            <person name="Viti C."/>
            <person name="Vaneechoutte M."/>
            <person name="Dijkshoorn L."/>
            <person name="Fani R."/>
        </authorList>
    </citation>
    <scope>NUCLEOTIDE SEQUENCE [LARGE SCALE GENOMIC DNA]</scope>
    <source>
        <strain evidence="2 3">LUH5627</strain>
    </source>
</reference>
<proteinExistence type="predicted"/>
<gene>
    <name evidence="2" type="ORF">AVENLUH5627_02407</name>
</gene>
<organism evidence="2 3">
    <name type="scientific">Acinetobacter venetianus</name>
    <dbReference type="NCBI Taxonomy" id="52133"/>
    <lineage>
        <taxon>Bacteria</taxon>
        <taxon>Pseudomonadati</taxon>
        <taxon>Pseudomonadota</taxon>
        <taxon>Gammaproteobacteria</taxon>
        <taxon>Moraxellales</taxon>
        <taxon>Moraxellaceae</taxon>
        <taxon>Acinetobacter</taxon>
    </lineage>
</organism>
<dbReference type="PROSITE" id="PS51819">
    <property type="entry name" value="VOC"/>
    <property type="match status" value="1"/>
</dbReference>
<feature type="domain" description="VOC" evidence="1">
    <location>
        <begin position="153"/>
        <end position="270"/>
    </location>
</feature>
<protein>
    <submittedName>
        <fullName evidence="2">Glyoxalase/Bleomycin resistance protein/Dioxygenase superfamily protein</fullName>
    </submittedName>
</protein>
<dbReference type="EMBL" id="JRUE01000201">
    <property type="protein sequence ID" value="KXZ66713.1"/>
    <property type="molecule type" value="Genomic_DNA"/>
</dbReference>
<name>A0A150HLW7_9GAMM</name>
<dbReference type="PATRIC" id="fig|52133.18.peg.2473"/>
<evidence type="ECO:0000313" key="3">
    <source>
        <dbReference type="Proteomes" id="UP000075680"/>
    </source>
</evidence>
<dbReference type="RefSeq" id="WP_061519177.1">
    <property type="nucleotide sequence ID" value="NZ_JRUE01000201.1"/>
</dbReference>
<dbReference type="InterPro" id="IPR037523">
    <property type="entry name" value="VOC_core"/>
</dbReference>
<comment type="caution">
    <text evidence="2">The sequence shown here is derived from an EMBL/GenBank/DDBJ whole genome shotgun (WGS) entry which is preliminary data.</text>
</comment>
<keyword evidence="2" id="KW-0223">Dioxygenase</keyword>
<dbReference type="SUPFAM" id="SSF54593">
    <property type="entry name" value="Glyoxalase/Bleomycin resistance protein/Dihydroxybiphenyl dioxygenase"/>
    <property type="match status" value="1"/>
</dbReference>
<evidence type="ECO:0000313" key="2">
    <source>
        <dbReference type="EMBL" id="KXZ66713.1"/>
    </source>
</evidence>
<dbReference type="Pfam" id="PF00903">
    <property type="entry name" value="Glyoxalase"/>
    <property type="match status" value="1"/>
</dbReference>
<keyword evidence="2" id="KW-0560">Oxidoreductase</keyword>
<accession>A0A150HLW7</accession>
<dbReference type="InterPro" id="IPR004360">
    <property type="entry name" value="Glyas_Fos-R_dOase_dom"/>
</dbReference>